<proteinExistence type="predicted"/>
<dbReference type="PANTHER" id="PTHR47165:SF4">
    <property type="entry name" value="OS03G0429900 PROTEIN"/>
    <property type="match status" value="1"/>
</dbReference>
<sequence>MVYPPSFVTIELGVFVNQNSRNTRRSHRLPKVMLKKELLGIALVTFNFQILSLFFNDTDDYKFDRHIAALIEMEDAKKLATMENQGDITLLNDIDALSTNYAIKGTKIQAFCLHKLFPKFERHLNVDECLIIKRPSLAANTASFKIVPNNQKLSFYYHTFVEKDVQIDLTLWDDYAKDMYSYMVSKNREAHVVVAVHFGVVKTYKGKWGISNNFDGSRLFINDNFDEMLSFKEKFLSKLAASTESSSHAGSYMMCSVEDEFLNNDVFSPIAYLGSIIEPKKVVIVGTIVAIVSDKMWYYDGCNHCKSKLEQKFEIYDKEDGTSDVRDEKVYQCSNKDCQGKEFFPLSRFKIPIRVQDSTGTVTLTLCHTPISTCITVARIYPGLKINRHTTLRKTEVGKPSATSFNSIDIIPGVRLHPTVKVVAISSNDAKDIRDMVINPPKAFK</sequence>
<reference evidence="1" key="1">
    <citation type="submission" date="2008-09" db="EMBL/GenBank/DDBJ databases">
        <title>A Large-Insert BAC Library for Sunflower Physical Mapping and Structural Genomics.</title>
        <authorList>
            <person name="Tang S."/>
            <person name="Kuehl J.V."/>
            <person name="Boore J.L."/>
            <person name="Knapp S.J."/>
        </authorList>
    </citation>
    <scope>NUCLEOTIDE SEQUENCE</scope>
</reference>
<dbReference type="PANTHER" id="PTHR47165">
    <property type="entry name" value="OS03G0429900 PROTEIN"/>
    <property type="match status" value="1"/>
</dbReference>
<dbReference type="EMBL" id="FJ269356">
    <property type="protein sequence ID" value="ACJ02344.1"/>
    <property type="molecule type" value="Genomic_DNA"/>
</dbReference>
<name>B6V8G3_HELAN</name>
<dbReference type="InterPro" id="IPR012340">
    <property type="entry name" value="NA-bd_OB-fold"/>
</dbReference>
<evidence type="ECO:0000313" key="1">
    <source>
        <dbReference type="EMBL" id="ACJ02344.1"/>
    </source>
</evidence>
<protein>
    <submittedName>
        <fullName evidence="1">Replication protein A1</fullName>
    </submittedName>
</protein>
<organism evidence="1">
    <name type="scientific">Helianthus annuus</name>
    <name type="common">Common sunflower</name>
    <dbReference type="NCBI Taxonomy" id="4232"/>
    <lineage>
        <taxon>Eukaryota</taxon>
        <taxon>Viridiplantae</taxon>
        <taxon>Streptophyta</taxon>
        <taxon>Embryophyta</taxon>
        <taxon>Tracheophyta</taxon>
        <taxon>Spermatophyta</taxon>
        <taxon>Magnoliopsida</taxon>
        <taxon>eudicotyledons</taxon>
        <taxon>Gunneridae</taxon>
        <taxon>Pentapetalae</taxon>
        <taxon>asterids</taxon>
        <taxon>campanulids</taxon>
        <taxon>Asterales</taxon>
        <taxon>Asteraceae</taxon>
        <taxon>Asteroideae</taxon>
        <taxon>Heliantheae alliance</taxon>
        <taxon>Heliantheae</taxon>
        <taxon>Helianthus</taxon>
    </lineage>
</organism>
<dbReference type="Gene3D" id="2.40.50.140">
    <property type="entry name" value="Nucleic acid-binding proteins"/>
    <property type="match status" value="2"/>
</dbReference>
<accession>B6V8G3</accession>
<dbReference type="AlphaFoldDB" id="B6V8G3"/>
<gene>
    <name evidence="1" type="primary">RPA1</name>
</gene>
<dbReference type="SUPFAM" id="SSF50249">
    <property type="entry name" value="Nucleic acid-binding proteins"/>
    <property type="match status" value="2"/>
</dbReference>